<evidence type="ECO:0000259" key="1">
    <source>
        <dbReference type="Pfam" id="PF07762"/>
    </source>
</evidence>
<reference evidence="2 3" key="2">
    <citation type="submission" date="2024-10" db="EMBL/GenBank/DDBJ databases">
        <authorList>
            <person name="Ryan C."/>
        </authorList>
    </citation>
    <scope>NUCLEOTIDE SEQUENCE [LARGE SCALE GENOMIC DNA]</scope>
</reference>
<proteinExistence type="predicted"/>
<organism evidence="2 3">
    <name type="scientific">Urochloa decumbens</name>
    <dbReference type="NCBI Taxonomy" id="240449"/>
    <lineage>
        <taxon>Eukaryota</taxon>
        <taxon>Viridiplantae</taxon>
        <taxon>Streptophyta</taxon>
        <taxon>Embryophyta</taxon>
        <taxon>Tracheophyta</taxon>
        <taxon>Spermatophyta</taxon>
        <taxon>Magnoliopsida</taxon>
        <taxon>Liliopsida</taxon>
        <taxon>Poales</taxon>
        <taxon>Poaceae</taxon>
        <taxon>PACMAD clade</taxon>
        <taxon>Panicoideae</taxon>
        <taxon>Panicodae</taxon>
        <taxon>Paniceae</taxon>
        <taxon>Melinidinae</taxon>
        <taxon>Urochloa</taxon>
    </lineage>
</organism>
<evidence type="ECO:0000313" key="3">
    <source>
        <dbReference type="Proteomes" id="UP001497457"/>
    </source>
</evidence>
<dbReference type="Pfam" id="PF07762">
    <property type="entry name" value="DUF1618"/>
    <property type="match status" value="1"/>
</dbReference>
<dbReference type="InterPro" id="IPR011676">
    <property type="entry name" value="DUF1618"/>
</dbReference>
<dbReference type="PANTHER" id="PTHR33074:SF139">
    <property type="entry name" value="OS09G0567000 PROTEIN"/>
    <property type="match status" value="1"/>
</dbReference>
<protein>
    <recommendedName>
        <fullName evidence="1">DUF1618 domain-containing protein</fullName>
    </recommendedName>
</protein>
<sequence>MDPPIPAALMLSMPQTRFGVQDASLRPPDLAPDDDGADIPWVLLDGLAYVAERNNATTAFAKTWDGHQIQVTLFPARPPRVSHLCVFCPGLEHTVFPLEPKILAAVLLRIIVTTKRDILKHVDYYIYQAADDAAGGGPSLKRLPRPPSPHGFDSDVGILRCGISDDQRHHALRPHRDAASDYYIVAGFCRAPNSLDHGEFVLCLHNSNSPTSWSAHNISLDEQHRRQYGCGFTHVNSKVIAIGGDAGTMGFVDLWRGILFCDVLKVEQGKPTPPLRYVMLPPPLLPNVEDSCDAGLARDIAVVVQQGRTLKYVELQVHWKACPTLRGRYVNDGWMSRFQNMEQESSEITVYSKPHFELPPKVLDDGGMPQESFKGLEICQPTLSLHDDDDTVYFMTHKNQMDDKASVIAVDMKNNTLQGVAEFDSGRAVGIAYVHSRISKYLTTAPGC</sequence>
<evidence type="ECO:0000313" key="2">
    <source>
        <dbReference type="EMBL" id="CAL4937690.1"/>
    </source>
</evidence>
<gene>
    <name evidence="2" type="ORF">URODEC1_LOCUS30723</name>
</gene>
<keyword evidence="3" id="KW-1185">Reference proteome</keyword>
<reference evidence="3" key="1">
    <citation type="submission" date="2024-06" db="EMBL/GenBank/DDBJ databases">
        <authorList>
            <person name="Ryan C."/>
        </authorList>
    </citation>
    <scope>NUCLEOTIDE SEQUENCE [LARGE SCALE GENOMIC DNA]</scope>
</reference>
<dbReference type="PANTHER" id="PTHR33074">
    <property type="entry name" value="EXPRESSED PROTEIN-RELATED"/>
    <property type="match status" value="1"/>
</dbReference>
<dbReference type="AlphaFoldDB" id="A0ABC8Y3L7"/>
<dbReference type="Proteomes" id="UP001497457">
    <property type="component" value="Chromosome 16b"/>
</dbReference>
<name>A0ABC8Y3L7_9POAL</name>
<accession>A0ABC8Y3L7</accession>
<feature type="domain" description="DUF1618" evidence="1">
    <location>
        <begin position="252"/>
        <end position="393"/>
    </location>
</feature>
<dbReference type="EMBL" id="OZ075126">
    <property type="protein sequence ID" value="CAL4937690.1"/>
    <property type="molecule type" value="Genomic_DNA"/>
</dbReference>